<sequence>MKASQDREGGMSTENLKGHLEVVGREMIIGTAQEEFSQDLTDASVKWKFIAKLYDVCDIVPNIPSVEDPSTSTSAVAPKWDPTVMFMSIIDELVELLSLDSWNIFFGYLESRQDALTGGELLSKIKALYFLKPLNNLLRITSRSSHAHPSTTFATFDDYLESTMKPDMNVTAEVSGSSSELELRGRIHLFMSGLFKISDPSATNSRGDYADMLLDYDSIGDTMQRIEEDANVEEQDGNTQVSGNPAESSKEKDLYETVRSLNRFFGSPVAITLPSNDNSSETGLQEFKRRTESLMGAFAAYDPKLSGNYLSTPDTFEPRYIPSKDSIEYQLNGISFRRQICIQLLVILQQIQNLHIKDKARHPKDMHFPSTFGIETEDYEWARSQATAVHTEIAKMPDGRQFDSLVSTILARERNHAIWKHAGCYAFERDPMSKDEIAKAEARRQAIIAPLPPFAHSAGTKALSQLGRNALTSVEQLRKHRVTETVETLQAKWNDVDFDEGMGGNPREFLEQKASLSWRTLRLVQEQDFDLMEKLKDKYDPNSVIQIKQQVLEQANESSQLPASNMGTPNMPSTATLAADSETDDKDLKPEEDKDIKLEDDMDIKPEDITLSVPPPQTEATMELVTGEPVESQPPTVEETGMDVSQETAVKAEASNLQTEQVEETQDVEMK</sequence>
<organism evidence="1 2">
    <name type="scientific">Naganishia onofrii</name>
    <dbReference type="NCBI Taxonomy" id="1851511"/>
    <lineage>
        <taxon>Eukaryota</taxon>
        <taxon>Fungi</taxon>
        <taxon>Dikarya</taxon>
        <taxon>Basidiomycota</taxon>
        <taxon>Agaricomycotina</taxon>
        <taxon>Tremellomycetes</taxon>
        <taxon>Filobasidiales</taxon>
        <taxon>Filobasidiaceae</taxon>
        <taxon>Naganishia</taxon>
    </lineage>
</organism>
<name>A0ACC2XQG4_9TREE</name>
<evidence type="ECO:0000313" key="2">
    <source>
        <dbReference type="Proteomes" id="UP001234202"/>
    </source>
</evidence>
<dbReference type="Proteomes" id="UP001234202">
    <property type="component" value="Unassembled WGS sequence"/>
</dbReference>
<gene>
    <name evidence="1" type="ORF">QFC24_001993</name>
</gene>
<accession>A0ACC2XQG4</accession>
<reference evidence="1" key="1">
    <citation type="submission" date="2023-04" db="EMBL/GenBank/DDBJ databases">
        <title>Draft Genome sequencing of Naganishia species isolated from polar environments using Oxford Nanopore Technology.</title>
        <authorList>
            <person name="Leo P."/>
            <person name="Venkateswaran K."/>
        </authorList>
    </citation>
    <scope>NUCLEOTIDE SEQUENCE</scope>
    <source>
        <strain evidence="1">DBVPG 5303</strain>
    </source>
</reference>
<comment type="caution">
    <text evidence="1">The sequence shown here is derived from an EMBL/GenBank/DDBJ whole genome shotgun (WGS) entry which is preliminary data.</text>
</comment>
<protein>
    <submittedName>
        <fullName evidence="1">Uncharacterized protein</fullName>
    </submittedName>
</protein>
<proteinExistence type="predicted"/>
<dbReference type="EMBL" id="JASBWV010000005">
    <property type="protein sequence ID" value="KAJ9126265.1"/>
    <property type="molecule type" value="Genomic_DNA"/>
</dbReference>
<keyword evidence="2" id="KW-1185">Reference proteome</keyword>
<evidence type="ECO:0000313" key="1">
    <source>
        <dbReference type="EMBL" id="KAJ9126265.1"/>
    </source>
</evidence>